<sequence length="119" mass="12946">MTDDTPIAYTALQKGTPVFTADGAEIGRVEHVLQDSTIDLFDGLAVKTSAGLRFVDADVVGRITPSAVHTSLTDDDAAALPKPQGNEVLDADPEEYDGNGLSAWWGRTFMREHWMRRKG</sequence>
<dbReference type="Proteomes" id="UP000578352">
    <property type="component" value="Unassembled WGS sequence"/>
</dbReference>
<evidence type="ECO:0000313" key="2">
    <source>
        <dbReference type="EMBL" id="NYJ24917.1"/>
    </source>
</evidence>
<dbReference type="AlphaFoldDB" id="A0A853CW87"/>
<reference evidence="2 3" key="1">
    <citation type="submission" date="2020-07" db="EMBL/GenBank/DDBJ databases">
        <title>Sequencing the genomes of 1000 actinobacteria strains.</title>
        <authorList>
            <person name="Klenk H.-P."/>
        </authorList>
    </citation>
    <scope>NUCLEOTIDE SEQUENCE [LARGE SCALE GENOMIC DNA]</scope>
    <source>
        <strain evidence="2 3">DSM 15165</strain>
    </source>
</reference>
<gene>
    <name evidence="2" type="ORF">HNR13_003204</name>
</gene>
<feature type="region of interest" description="Disordered" evidence="1">
    <location>
        <begin position="74"/>
        <end position="93"/>
    </location>
</feature>
<evidence type="ECO:0008006" key="4">
    <source>
        <dbReference type="Google" id="ProtNLM"/>
    </source>
</evidence>
<accession>A0A853CW87</accession>
<dbReference type="SUPFAM" id="SSF50346">
    <property type="entry name" value="PRC-barrel domain"/>
    <property type="match status" value="1"/>
</dbReference>
<proteinExistence type="predicted"/>
<organism evidence="2 3">
    <name type="scientific">Leifsonia shinshuensis</name>
    <dbReference type="NCBI Taxonomy" id="150026"/>
    <lineage>
        <taxon>Bacteria</taxon>
        <taxon>Bacillati</taxon>
        <taxon>Actinomycetota</taxon>
        <taxon>Actinomycetes</taxon>
        <taxon>Micrococcales</taxon>
        <taxon>Microbacteriaceae</taxon>
        <taxon>Leifsonia</taxon>
    </lineage>
</organism>
<dbReference type="EMBL" id="JACCFL010000001">
    <property type="protein sequence ID" value="NYJ24917.1"/>
    <property type="molecule type" value="Genomic_DNA"/>
</dbReference>
<evidence type="ECO:0000256" key="1">
    <source>
        <dbReference type="SAM" id="MobiDB-lite"/>
    </source>
</evidence>
<comment type="caution">
    <text evidence="2">The sequence shown here is derived from an EMBL/GenBank/DDBJ whole genome shotgun (WGS) entry which is preliminary data.</text>
</comment>
<protein>
    <recommendedName>
        <fullName evidence="4">DUF2171 domain-containing protein</fullName>
    </recommendedName>
</protein>
<evidence type="ECO:0000313" key="3">
    <source>
        <dbReference type="Proteomes" id="UP000578352"/>
    </source>
</evidence>
<name>A0A853CW87_9MICO</name>
<dbReference type="RefSeq" id="WP_179607375.1">
    <property type="nucleotide sequence ID" value="NZ_BAABEH010000001.1"/>
</dbReference>
<dbReference type="InterPro" id="IPR011033">
    <property type="entry name" value="PRC_barrel-like_sf"/>
</dbReference>